<reference evidence="1" key="1">
    <citation type="submission" date="2021-05" db="EMBL/GenBank/DDBJ databases">
        <title>Draft genomes of bacteria isolated from model marine particles.</title>
        <authorList>
            <person name="Datta M.S."/>
            <person name="Schwartzman J.A."/>
            <person name="Enke T.N."/>
            <person name="Saavedra J."/>
            <person name="Cermak N."/>
            <person name="Cordero O.X."/>
        </authorList>
    </citation>
    <scope>NUCLEOTIDE SEQUENCE</scope>
    <source>
        <strain evidence="1">I2M19</strain>
    </source>
</reference>
<evidence type="ECO:0000313" key="1">
    <source>
        <dbReference type="EMBL" id="MBU2950182.1"/>
    </source>
</evidence>
<accession>A0ACC5U786</accession>
<dbReference type="Proteomes" id="UP001647509">
    <property type="component" value="Unassembled WGS sequence"/>
</dbReference>
<proteinExistence type="predicted"/>
<evidence type="ECO:0000313" key="2">
    <source>
        <dbReference type="Proteomes" id="UP001647509"/>
    </source>
</evidence>
<organism evidence="1 2">
    <name type="scientific">Pseudotamlana agarivorans</name>
    <dbReference type="NCBI Taxonomy" id="481183"/>
    <lineage>
        <taxon>Bacteria</taxon>
        <taxon>Pseudomonadati</taxon>
        <taxon>Bacteroidota</taxon>
        <taxon>Flavobacteriia</taxon>
        <taxon>Flavobacteriales</taxon>
        <taxon>Flavobacteriaceae</taxon>
        <taxon>Pseudotamlana</taxon>
    </lineage>
</organism>
<sequence>MISILIPIYNYNAFPLVSELVKQASFLKTDYEIICVDDASKSPLNQDNEKINTLKNATFFSNKENLGYSSNRNFLVSISHFKYLLFIDGDSIITTNLYLKTYLDDLSKGFDIVYGGRIHPKSVANSNKRLRWKYGKFREDKPSSKRLKEPYKSLMFNNTLVNKQVFDSIQFDIVTNKYGHDDTLFAYRARLAQLKVGHIDNSIMHADIDENKAFLEKTHTSLKNLKYLSNQNLISVDFVKMLSIHNKLKHFKLNYLVMLFYLVFKDQMRLNLTSNTPSLKIYNLYRLSFFCYINRQK</sequence>
<keyword evidence="2" id="KW-1185">Reference proteome</keyword>
<dbReference type="EMBL" id="JAHKPD010000011">
    <property type="protein sequence ID" value="MBU2950182.1"/>
    <property type="molecule type" value="Genomic_DNA"/>
</dbReference>
<comment type="caution">
    <text evidence="1">The sequence shown here is derived from an EMBL/GenBank/DDBJ whole genome shotgun (WGS) entry which is preliminary data.</text>
</comment>
<gene>
    <name evidence="1" type="ORF">KO493_05690</name>
</gene>
<protein>
    <submittedName>
        <fullName evidence="1">Glycosyltransferase</fullName>
    </submittedName>
</protein>
<name>A0ACC5U786_9FLAO</name>